<keyword evidence="1" id="KW-0472">Membrane</keyword>
<dbReference type="RefSeq" id="WP_155092299.1">
    <property type="nucleotide sequence ID" value="NZ_CP102754.1"/>
</dbReference>
<keyword evidence="1" id="KW-1133">Transmembrane helix</keyword>
<dbReference type="EMBL" id="WMJX01000016">
    <property type="protein sequence ID" value="MTG98270.1"/>
    <property type="molecule type" value="Genomic_DNA"/>
</dbReference>
<feature type="transmembrane region" description="Helical" evidence="1">
    <location>
        <begin position="105"/>
        <end position="129"/>
    </location>
</feature>
<dbReference type="AlphaFoldDB" id="A0A6I3LLU9"/>
<gene>
    <name evidence="2" type="ORF">GJV76_09020</name>
</gene>
<dbReference type="InterPro" id="IPR025187">
    <property type="entry name" value="DUF4112"/>
</dbReference>
<evidence type="ECO:0000256" key="1">
    <source>
        <dbReference type="SAM" id="Phobius"/>
    </source>
</evidence>
<dbReference type="PANTHER" id="PTHR35519">
    <property type="entry name" value="MEMBRANE PROTEINS"/>
    <property type="match status" value="1"/>
</dbReference>
<keyword evidence="3" id="KW-1185">Reference proteome</keyword>
<organism evidence="2 3">
    <name type="scientific">Myroides albus</name>
    <dbReference type="NCBI Taxonomy" id="2562892"/>
    <lineage>
        <taxon>Bacteria</taxon>
        <taxon>Pseudomonadati</taxon>
        <taxon>Bacteroidota</taxon>
        <taxon>Flavobacteriia</taxon>
        <taxon>Flavobacteriales</taxon>
        <taxon>Flavobacteriaceae</taxon>
        <taxon>Myroides</taxon>
    </lineage>
</organism>
<dbReference type="Pfam" id="PF13430">
    <property type="entry name" value="DUF4112"/>
    <property type="match status" value="1"/>
</dbReference>
<accession>A0A6I3LLU9</accession>
<proteinExistence type="predicted"/>
<comment type="caution">
    <text evidence="2">The sequence shown here is derived from an EMBL/GenBank/DDBJ whole genome shotgun (WGS) entry which is preliminary data.</text>
</comment>
<evidence type="ECO:0000313" key="2">
    <source>
        <dbReference type="EMBL" id="MTG98270.1"/>
    </source>
</evidence>
<feature type="transmembrane region" description="Helical" evidence="1">
    <location>
        <begin position="162"/>
        <end position="186"/>
    </location>
</feature>
<reference evidence="2 3" key="1">
    <citation type="submission" date="2019-11" db="EMBL/GenBank/DDBJ databases">
        <title>Genome of Strain BIT-d1.</title>
        <authorList>
            <person name="Yang Y."/>
        </authorList>
    </citation>
    <scope>NUCLEOTIDE SEQUENCE [LARGE SCALE GENOMIC DNA]</scope>
    <source>
        <strain evidence="2 3">BIT-d1</strain>
    </source>
</reference>
<dbReference type="PANTHER" id="PTHR35519:SF2">
    <property type="entry name" value="PH DOMAIN PROTEIN"/>
    <property type="match status" value="1"/>
</dbReference>
<sequence>MESSRVRQAKVELGIDDNKQKATINKSVVHEYNRQQDKLQQMLKIQESKSYRLLKTISSVMDKYFLDPILGVVPTVGDAVSSVVSLPFIYVSLFKVGSLPLTLAVIYNILRDTLIGMIPFWIGNILDVFNRSYLRNMRLIVGFVEDDKEIIKEVNQKAVRSLIGIIVFCLLIYAMIKLIAFIITWISNLFS</sequence>
<name>A0A6I3LLU9_9FLAO</name>
<protein>
    <submittedName>
        <fullName evidence="2">DUF4112 domain-containing protein</fullName>
    </submittedName>
</protein>
<dbReference type="Proteomes" id="UP000438760">
    <property type="component" value="Unassembled WGS sequence"/>
</dbReference>
<keyword evidence="1" id="KW-0812">Transmembrane</keyword>
<dbReference type="OrthoDB" id="1069997at2"/>
<feature type="transmembrane region" description="Helical" evidence="1">
    <location>
        <begin position="69"/>
        <end position="93"/>
    </location>
</feature>
<evidence type="ECO:0000313" key="3">
    <source>
        <dbReference type="Proteomes" id="UP000438760"/>
    </source>
</evidence>